<dbReference type="OrthoDB" id="3934549at2759"/>
<evidence type="ECO:0000256" key="3">
    <source>
        <dbReference type="ARBA" id="ARBA00022989"/>
    </source>
</evidence>
<feature type="transmembrane region" description="Helical" evidence="7">
    <location>
        <begin position="122"/>
        <end position="145"/>
    </location>
</feature>
<comment type="caution">
    <text evidence="9">The sequence shown here is derived from an EMBL/GenBank/DDBJ whole genome shotgun (WGS) entry which is preliminary data.</text>
</comment>
<evidence type="ECO:0000313" key="10">
    <source>
        <dbReference type="Proteomes" id="UP000700596"/>
    </source>
</evidence>
<evidence type="ECO:0000256" key="4">
    <source>
        <dbReference type="ARBA" id="ARBA00023136"/>
    </source>
</evidence>
<evidence type="ECO:0000256" key="5">
    <source>
        <dbReference type="ARBA" id="ARBA00038359"/>
    </source>
</evidence>
<feature type="compositionally biased region" description="Low complexity" evidence="6">
    <location>
        <begin position="279"/>
        <end position="292"/>
    </location>
</feature>
<reference evidence="9" key="1">
    <citation type="journal article" date="2021" name="Nat. Commun.">
        <title>Genetic determinants of endophytism in the Arabidopsis root mycobiome.</title>
        <authorList>
            <person name="Mesny F."/>
            <person name="Miyauchi S."/>
            <person name="Thiergart T."/>
            <person name="Pickel B."/>
            <person name="Atanasova L."/>
            <person name="Karlsson M."/>
            <person name="Huettel B."/>
            <person name="Barry K.W."/>
            <person name="Haridas S."/>
            <person name="Chen C."/>
            <person name="Bauer D."/>
            <person name="Andreopoulos W."/>
            <person name="Pangilinan J."/>
            <person name="LaButti K."/>
            <person name="Riley R."/>
            <person name="Lipzen A."/>
            <person name="Clum A."/>
            <person name="Drula E."/>
            <person name="Henrissat B."/>
            <person name="Kohler A."/>
            <person name="Grigoriev I.V."/>
            <person name="Martin F.M."/>
            <person name="Hacquard S."/>
        </authorList>
    </citation>
    <scope>NUCLEOTIDE SEQUENCE</scope>
    <source>
        <strain evidence="9">MPI-CAGE-CH-0243</strain>
    </source>
</reference>
<dbReference type="PANTHER" id="PTHR33048">
    <property type="entry name" value="PTH11-LIKE INTEGRAL MEMBRANE PROTEIN (AFU_ORTHOLOGUE AFUA_5G11245)"/>
    <property type="match status" value="1"/>
</dbReference>
<comment type="subcellular location">
    <subcellularLocation>
        <location evidence="1">Membrane</location>
        <topology evidence="1">Multi-pass membrane protein</topology>
    </subcellularLocation>
</comment>
<comment type="similarity">
    <text evidence="5">Belongs to the SAT4 family.</text>
</comment>
<feature type="compositionally biased region" description="Polar residues" evidence="6">
    <location>
        <begin position="319"/>
        <end position="336"/>
    </location>
</feature>
<feature type="region of interest" description="Disordered" evidence="6">
    <location>
        <begin position="277"/>
        <end position="344"/>
    </location>
</feature>
<dbReference type="InterPro" id="IPR052337">
    <property type="entry name" value="SAT4-like"/>
</dbReference>
<keyword evidence="2 7" id="KW-0812">Transmembrane</keyword>
<keyword evidence="3 7" id="KW-1133">Transmembrane helix</keyword>
<dbReference type="Proteomes" id="UP000700596">
    <property type="component" value="Unassembled WGS sequence"/>
</dbReference>
<gene>
    <name evidence="9" type="ORF">B0J11DRAFT_586096</name>
</gene>
<evidence type="ECO:0000256" key="6">
    <source>
        <dbReference type="SAM" id="MobiDB-lite"/>
    </source>
</evidence>
<proteinExistence type="inferred from homology"/>
<sequence>MYDYRSTLNTVGWVLAAFSTLFIAARFYTRIRISTMLGWDDWCMLFGWMFAIICTSLVSAGTTHGFGQHIWEIKDPEDQANAAMYVLLAPCFSIASAFMTKTSIVIAFMRVMGRTVTWVHKVVAYVPLVLLFIGSAVSCSVMIFFCWPVQKSWRPYLQGKCLDPVMLDVVGKTVSAYNAAMDVFCAAVPYFLIRNLNIPRKDKRNLIILMGGSIFGTFATVMKIVAMSSISNVADITHAWSEITIWYLAENHVLIIAGSFPALRPFWRTLYGKYTSYRSSSNPSSDPIKSKNAQGGQNDSYTLHTVGSTPRNKKRPGLYSTQGGKDSSEESLNPATKTEGEGMVEEGSVLEAILVNHGDGRIENLAKVRGGCGRKGAEGRDTEIRVTREVQVV</sequence>
<name>A0A9P9I7M5_9PLEO</name>
<feature type="transmembrane region" description="Helical" evidence="7">
    <location>
        <begin position="82"/>
        <end position="110"/>
    </location>
</feature>
<evidence type="ECO:0000256" key="2">
    <source>
        <dbReference type="ARBA" id="ARBA00022692"/>
    </source>
</evidence>
<evidence type="ECO:0000256" key="1">
    <source>
        <dbReference type="ARBA" id="ARBA00004141"/>
    </source>
</evidence>
<dbReference type="AlphaFoldDB" id="A0A9P9I7M5"/>
<evidence type="ECO:0000256" key="7">
    <source>
        <dbReference type="SAM" id="Phobius"/>
    </source>
</evidence>
<keyword evidence="4 7" id="KW-0472">Membrane</keyword>
<dbReference type="InterPro" id="IPR049326">
    <property type="entry name" value="Rhodopsin_dom_fungi"/>
</dbReference>
<protein>
    <recommendedName>
        <fullName evidence="8">Rhodopsin domain-containing protein</fullName>
    </recommendedName>
</protein>
<evidence type="ECO:0000259" key="8">
    <source>
        <dbReference type="Pfam" id="PF20684"/>
    </source>
</evidence>
<organism evidence="9 10">
    <name type="scientific">Dendryphion nanum</name>
    <dbReference type="NCBI Taxonomy" id="256645"/>
    <lineage>
        <taxon>Eukaryota</taxon>
        <taxon>Fungi</taxon>
        <taxon>Dikarya</taxon>
        <taxon>Ascomycota</taxon>
        <taxon>Pezizomycotina</taxon>
        <taxon>Dothideomycetes</taxon>
        <taxon>Pleosporomycetidae</taxon>
        <taxon>Pleosporales</taxon>
        <taxon>Torulaceae</taxon>
        <taxon>Dendryphion</taxon>
    </lineage>
</organism>
<feature type="transmembrane region" description="Helical" evidence="7">
    <location>
        <begin position="174"/>
        <end position="193"/>
    </location>
</feature>
<feature type="transmembrane region" description="Helical" evidence="7">
    <location>
        <begin position="245"/>
        <end position="263"/>
    </location>
</feature>
<keyword evidence="10" id="KW-1185">Reference proteome</keyword>
<dbReference type="PANTHER" id="PTHR33048:SF146">
    <property type="entry name" value="INTEGRAL MEMBRANE PROTEIN"/>
    <property type="match status" value="1"/>
</dbReference>
<dbReference type="Pfam" id="PF20684">
    <property type="entry name" value="Fung_rhodopsin"/>
    <property type="match status" value="1"/>
</dbReference>
<dbReference type="EMBL" id="JAGMWT010000026">
    <property type="protein sequence ID" value="KAH7110896.1"/>
    <property type="molecule type" value="Genomic_DNA"/>
</dbReference>
<evidence type="ECO:0000313" key="9">
    <source>
        <dbReference type="EMBL" id="KAH7110896.1"/>
    </source>
</evidence>
<feature type="transmembrane region" description="Helical" evidence="7">
    <location>
        <begin position="12"/>
        <end position="29"/>
    </location>
</feature>
<accession>A0A9P9I7M5</accession>
<feature type="domain" description="Rhodopsin" evidence="8">
    <location>
        <begin position="25"/>
        <end position="268"/>
    </location>
</feature>
<feature type="compositionally biased region" description="Polar residues" evidence="6">
    <location>
        <begin position="293"/>
        <end position="310"/>
    </location>
</feature>
<dbReference type="GO" id="GO:0016020">
    <property type="term" value="C:membrane"/>
    <property type="evidence" value="ECO:0007669"/>
    <property type="project" value="UniProtKB-SubCell"/>
</dbReference>
<feature type="transmembrane region" description="Helical" evidence="7">
    <location>
        <begin position="205"/>
        <end position="225"/>
    </location>
</feature>
<feature type="transmembrane region" description="Helical" evidence="7">
    <location>
        <begin position="41"/>
        <end position="62"/>
    </location>
</feature>